<reference evidence="3 4" key="1">
    <citation type="submission" date="2024-04" db="EMBL/GenBank/DDBJ databases">
        <title>Phyllosticta paracitricarpa is synonymous to the EU quarantine fungus P. citricarpa based on phylogenomic analyses.</title>
        <authorList>
            <consortium name="Lawrence Berkeley National Laboratory"/>
            <person name="Van ingen-buijs V.A."/>
            <person name="Van westerhoven A.C."/>
            <person name="Haridas S."/>
            <person name="Skiadas P."/>
            <person name="Martin F."/>
            <person name="Groenewald J.Z."/>
            <person name="Crous P.W."/>
            <person name="Seidl M.F."/>
        </authorList>
    </citation>
    <scope>NUCLEOTIDE SEQUENCE [LARGE SCALE GENOMIC DNA]</scope>
    <source>
        <strain evidence="3 4">CPC 17464</strain>
    </source>
</reference>
<name>A0ABR1MDJ4_9PEZI</name>
<proteinExistence type="predicted"/>
<evidence type="ECO:0000313" key="3">
    <source>
        <dbReference type="EMBL" id="KAK7544667.1"/>
    </source>
</evidence>
<evidence type="ECO:0000313" key="4">
    <source>
        <dbReference type="Proteomes" id="UP001360953"/>
    </source>
</evidence>
<dbReference type="CDD" id="cd18186">
    <property type="entry name" value="BTB_POZ_ZBTB_KLHL-like"/>
    <property type="match status" value="1"/>
</dbReference>
<evidence type="ECO:0000259" key="2">
    <source>
        <dbReference type="PROSITE" id="PS50097"/>
    </source>
</evidence>
<dbReference type="GeneID" id="92028154"/>
<evidence type="ECO:0000256" key="1">
    <source>
        <dbReference type="SAM" id="MobiDB-lite"/>
    </source>
</evidence>
<dbReference type="Proteomes" id="UP001360953">
    <property type="component" value="Unassembled WGS sequence"/>
</dbReference>
<comment type="caution">
    <text evidence="3">The sequence shown here is derived from an EMBL/GenBank/DDBJ whole genome shotgun (WGS) entry which is preliminary data.</text>
</comment>
<dbReference type="Gene3D" id="3.30.710.10">
    <property type="entry name" value="Potassium Channel Kv1.1, Chain A"/>
    <property type="match status" value="1"/>
</dbReference>
<feature type="region of interest" description="Disordered" evidence="1">
    <location>
        <begin position="1"/>
        <end position="27"/>
    </location>
</feature>
<dbReference type="RefSeq" id="XP_066659902.1">
    <property type="nucleotide sequence ID" value="XM_066795248.1"/>
</dbReference>
<protein>
    <recommendedName>
        <fullName evidence="2">BTB domain-containing protein</fullName>
    </recommendedName>
</protein>
<feature type="domain" description="BTB" evidence="2">
    <location>
        <begin position="39"/>
        <end position="108"/>
    </location>
</feature>
<gene>
    <name evidence="3" type="ORF">J3D65DRAFT_30831</name>
</gene>
<accession>A0ABR1MDJ4</accession>
<organism evidence="3 4">
    <name type="scientific">Phyllosticta citribraziliensis</name>
    <dbReference type="NCBI Taxonomy" id="989973"/>
    <lineage>
        <taxon>Eukaryota</taxon>
        <taxon>Fungi</taxon>
        <taxon>Dikarya</taxon>
        <taxon>Ascomycota</taxon>
        <taxon>Pezizomycotina</taxon>
        <taxon>Dothideomycetes</taxon>
        <taxon>Dothideomycetes incertae sedis</taxon>
        <taxon>Botryosphaeriales</taxon>
        <taxon>Phyllostictaceae</taxon>
        <taxon>Phyllosticta</taxon>
    </lineage>
</organism>
<sequence length="253" mass="28641">MSAVQSPNDDPNGPPPQSPEHSEDVQNYLPGSQVFSSTGDVILVLQDDSRLRVQASILRNASETFRAMLGPHFNEGQNLSCENPKRIPLPEDNPSAMKLLCAILHHRYEPEETPSFKLIQALAEAVDKYLCVSSTTAITTMWLHVILVRASVWDFAQLVELLAASYLLKSDSAFHETSKHLVLKYSSTLALDFDHAMTRLPWKSIGKTIFFLSHSKEKPSMANINESRHWRAQEHVRNRNLRQSYRHSYPLHG</sequence>
<dbReference type="PROSITE" id="PS50097">
    <property type="entry name" value="BTB"/>
    <property type="match status" value="1"/>
</dbReference>
<dbReference type="InterPro" id="IPR011333">
    <property type="entry name" value="SKP1/BTB/POZ_sf"/>
</dbReference>
<keyword evidence="4" id="KW-1185">Reference proteome</keyword>
<dbReference type="SUPFAM" id="SSF54695">
    <property type="entry name" value="POZ domain"/>
    <property type="match status" value="1"/>
</dbReference>
<dbReference type="InterPro" id="IPR000210">
    <property type="entry name" value="BTB/POZ_dom"/>
</dbReference>
<dbReference type="EMBL" id="JBBPEH010000001">
    <property type="protein sequence ID" value="KAK7544667.1"/>
    <property type="molecule type" value="Genomic_DNA"/>
</dbReference>